<dbReference type="EMBL" id="AZNF01000018">
    <property type="protein sequence ID" value="KID60712.1"/>
    <property type="molecule type" value="Genomic_DNA"/>
</dbReference>
<dbReference type="HOGENOM" id="CLU_015560_0_0_1"/>
<accession>A0A0B4EYF5</accession>
<dbReference type="AlphaFoldDB" id="A0A0B4EYF5"/>
<evidence type="ECO:0000256" key="1">
    <source>
        <dbReference type="SAM" id="MobiDB-lite"/>
    </source>
</evidence>
<feature type="region of interest" description="Disordered" evidence="1">
    <location>
        <begin position="263"/>
        <end position="284"/>
    </location>
</feature>
<proteinExistence type="predicted"/>
<feature type="non-terminal residue" evidence="2">
    <location>
        <position position="1"/>
    </location>
</feature>
<organism evidence="2 3">
    <name type="scientific">Metarhizium anisopliae (strain ARSEF 549)</name>
    <dbReference type="NCBI Taxonomy" id="3151832"/>
    <lineage>
        <taxon>Eukaryota</taxon>
        <taxon>Fungi</taxon>
        <taxon>Dikarya</taxon>
        <taxon>Ascomycota</taxon>
        <taxon>Pezizomycotina</taxon>
        <taxon>Sordariomycetes</taxon>
        <taxon>Hypocreomycetidae</taxon>
        <taxon>Hypocreales</taxon>
        <taxon>Clavicipitaceae</taxon>
        <taxon>Metarhizium</taxon>
    </lineage>
</organism>
<keyword evidence="3" id="KW-1185">Reference proteome</keyword>
<sequence length="624" mass="69260">MNMPGIPTNESDSELSDPPSNTTFSEVEDEIVVGGQNKRAAPKMSNRSPTLDNTAGKGREAAPEESSGSHYPKRKGNFLFDNLSESRLESSHETANQSSPAPPAGTIKFKPSHQSSSGPGVKGVLLGTWRHSSVPDDQKKHAVIGFIDVRGRLRTRIQPRTKHGDSLAEEYPLPPGPAGTWVTFDRIIFSDHLVGLDYFQVKEYTRLRSEVAPEETEEDRVAAEHVAVQEAIRRVEGEYVSENPVDRPAIAQGVHMPKHLRASVHSDNKRRRVSGPFAASHPAPAEVVPETAANTTMQKDISALHTYHSIEPLPGTRPTRILLGYWKPSSEVDPRDRHAVYGILCQDDVFGVRVVRETRDNRFVDGNFQSGAGSQWIFYEEVEFEPHLQALSKEEIKEYCRVRQHQLDHGEISSERVENETKAVYAAQVRAGTTSCKEADNVTVPTLATSTSPMGVDAVRMSSLRGYGGHEPCQLHRIGQRHTRAALNEDELRESQSRPKSVGFAGGTHASAHSEITACCDAANAANASSEASFSVTPKYRYNTNGRMPFHESKDTQRLGRVWARQETLRMKHRADDAKMYNDVKYERKAAGPFMGMLASQGTIIHIGDEDYVEYRVLTKPLFF</sequence>
<protein>
    <recommendedName>
        <fullName evidence="4">tRNA splicing endonuclease subunit</fullName>
    </recommendedName>
</protein>
<comment type="caution">
    <text evidence="2">The sequence shown here is derived from an EMBL/GenBank/DDBJ whole genome shotgun (WGS) entry which is preliminary data.</text>
</comment>
<feature type="compositionally biased region" description="Basic residues" evidence="1">
    <location>
        <begin position="263"/>
        <end position="273"/>
    </location>
</feature>
<evidence type="ECO:0000313" key="2">
    <source>
        <dbReference type="EMBL" id="KID60712.1"/>
    </source>
</evidence>
<feature type="region of interest" description="Disordered" evidence="1">
    <location>
        <begin position="1"/>
        <end position="122"/>
    </location>
</feature>
<dbReference type="VEuPathDB" id="FungiDB:MAN_09847"/>
<reference evidence="2 3" key="1">
    <citation type="journal article" date="2014" name="Proc. Natl. Acad. Sci. U.S.A.">
        <title>Trajectory and genomic determinants of fungal-pathogen speciation and host adaptation.</title>
        <authorList>
            <person name="Hu X."/>
            <person name="Xiao G."/>
            <person name="Zheng P."/>
            <person name="Shang Y."/>
            <person name="Su Y."/>
            <person name="Zhang X."/>
            <person name="Liu X."/>
            <person name="Zhan S."/>
            <person name="St Leger R.J."/>
            <person name="Wang C."/>
        </authorList>
    </citation>
    <scope>NUCLEOTIDE SEQUENCE [LARGE SCALE GENOMIC DNA]</scope>
    <source>
        <strain evidence="2 3">ARSEF 549</strain>
    </source>
</reference>
<name>A0A0B4EYF5_METAF</name>
<evidence type="ECO:0000313" key="3">
    <source>
        <dbReference type="Proteomes" id="UP000031186"/>
    </source>
</evidence>
<gene>
    <name evidence="2" type="ORF">MAN_09847</name>
</gene>
<evidence type="ECO:0008006" key="4">
    <source>
        <dbReference type="Google" id="ProtNLM"/>
    </source>
</evidence>
<dbReference type="Proteomes" id="UP000031186">
    <property type="component" value="Unassembled WGS sequence"/>
</dbReference>